<dbReference type="InterPro" id="IPR000792">
    <property type="entry name" value="Tscrpt_reg_LuxR_C"/>
</dbReference>
<keyword evidence="1" id="KW-0805">Transcription regulation</keyword>
<dbReference type="Proteomes" id="UP000220034">
    <property type="component" value="Unassembled WGS sequence"/>
</dbReference>
<feature type="domain" description="HTH luxR-type" evidence="4">
    <location>
        <begin position="180"/>
        <end position="245"/>
    </location>
</feature>
<dbReference type="EMBL" id="OCTN01000007">
    <property type="protein sequence ID" value="SOH94981.1"/>
    <property type="molecule type" value="Genomic_DNA"/>
</dbReference>
<gene>
    <name evidence="5" type="ORF">SAMN06273572_1072</name>
</gene>
<evidence type="ECO:0000256" key="3">
    <source>
        <dbReference type="ARBA" id="ARBA00023163"/>
    </source>
</evidence>
<dbReference type="GO" id="GO:0003677">
    <property type="term" value="F:DNA binding"/>
    <property type="evidence" value="ECO:0007669"/>
    <property type="project" value="UniProtKB-KW"/>
</dbReference>
<keyword evidence="6" id="KW-1185">Reference proteome</keyword>
<dbReference type="InterPro" id="IPR005143">
    <property type="entry name" value="TF_LuxR_autoind-bd_dom"/>
</dbReference>
<sequence>MVEKISHTPGSAYLLTYNRDPLAPPLSQYELGQKICLDMGFDHFAVCHVGRTSMDCKQAGANCFVTNFPTAWVEKYTLEKLFHSDPILAFAPRTTRATPWADLGNLGALTPDNRKVLDIAAEHGIRSGLFMSARNFAGDMQIVSFSNTYLRDFSAQERHCATLVGLALADAAAETGNTQPETKEAEFTARELECLTWVAVGKSSHDTAMILGISNNTVDFHVKNAMAKLEASTRTLAVVKALRMGLINP</sequence>
<keyword evidence="3" id="KW-0804">Transcription</keyword>
<dbReference type="InterPro" id="IPR036693">
    <property type="entry name" value="TF_LuxR_autoind-bd_dom_sf"/>
</dbReference>
<keyword evidence="2" id="KW-0238">DNA-binding</keyword>
<dbReference type="RefSeq" id="WP_219618023.1">
    <property type="nucleotide sequence ID" value="NZ_OCTN01000007.1"/>
</dbReference>
<proteinExistence type="predicted"/>
<dbReference type="SUPFAM" id="SSF46894">
    <property type="entry name" value="C-terminal effector domain of the bipartite response regulators"/>
    <property type="match status" value="1"/>
</dbReference>
<name>A0A2C9CTY8_9RHOB</name>
<accession>A0A2C9CTY8</accession>
<dbReference type="PANTHER" id="PTHR44688:SF25">
    <property type="entry name" value="HTH LUXR-TYPE DOMAIN-CONTAINING PROTEIN"/>
    <property type="match status" value="1"/>
</dbReference>
<dbReference type="AlphaFoldDB" id="A0A2C9CTY8"/>
<dbReference type="SUPFAM" id="SSF75516">
    <property type="entry name" value="Pheromone-binding domain of LuxR-like quorum-sensing transcription factors"/>
    <property type="match status" value="1"/>
</dbReference>
<dbReference type="InterPro" id="IPR016032">
    <property type="entry name" value="Sig_transdc_resp-reg_C-effctor"/>
</dbReference>
<dbReference type="GO" id="GO:0006355">
    <property type="term" value="P:regulation of DNA-templated transcription"/>
    <property type="evidence" value="ECO:0007669"/>
    <property type="project" value="InterPro"/>
</dbReference>
<dbReference type="Pfam" id="PF00196">
    <property type="entry name" value="GerE"/>
    <property type="match status" value="1"/>
</dbReference>
<dbReference type="PROSITE" id="PS50043">
    <property type="entry name" value="HTH_LUXR_2"/>
    <property type="match status" value="1"/>
</dbReference>
<evidence type="ECO:0000313" key="5">
    <source>
        <dbReference type="EMBL" id="SOH94981.1"/>
    </source>
</evidence>
<evidence type="ECO:0000259" key="4">
    <source>
        <dbReference type="PROSITE" id="PS50043"/>
    </source>
</evidence>
<dbReference type="Gene3D" id="1.10.10.10">
    <property type="entry name" value="Winged helix-like DNA-binding domain superfamily/Winged helix DNA-binding domain"/>
    <property type="match status" value="1"/>
</dbReference>
<dbReference type="InterPro" id="IPR036388">
    <property type="entry name" value="WH-like_DNA-bd_sf"/>
</dbReference>
<dbReference type="PANTHER" id="PTHR44688">
    <property type="entry name" value="DNA-BINDING TRANSCRIPTIONAL ACTIVATOR DEVR_DOSR"/>
    <property type="match status" value="1"/>
</dbReference>
<dbReference type="CDD" id="cd06170">
    <property type="entry name" value="LuxR_C_like"/>
    <property type="match status" value="1"/>
</dbReference>
<dbReference type="Pfam" id="PF03472">
    <property type="entry name" value="Autoind_bind"/>
    <property type="match status" value="1"/>
</dbReference>
<reference evidence="6" key="1">
    <citation type="submission" date="2017-09" db="EMBL/GenBank/DDBJ databases">
        <authorList>
            <person name="Varghese N."/>
            <person name="Submissions S."/>
        </authorList>
    </citation>
    <scope>NUCLEOTIDE SEQUENCE [LARGE SCALE GENOMIC DNA]</scope>
    <source>
        <strain evidence="6">C7</strain>
    </source>
</reference>
<evidence type="ECO:0000256" key="2">
    <source>
        <dbReference type="ARBA" id="ARBA00023125"/>
    </source>
</evidence>
<organism evidence="5 6">
    <name type="scientific">Pontivivens marinum</name>
    <dbReference type="NCBI Taxonomy" id="1690039"/>
    <lineage>
        <taxon>Bacteria</taxon>
        <taxon>Pseudomonadati</taxon>
        <taxon>Pseudomonadota</taxon>
        <taxon>Alphaproteobacteria</taxon>
        <taxon>Rhodobacterales</taxon>
        <taxon>Paracoccaceae</taxon>
        <taxon>Pontivivens</taxon>
    </lineage>
</organism>
<dbReference type="Gene3D" id="3.30.450.80">
    <property type="entry name" value="Transcription factor LuxR-like, autoinducer-binding domain"/>
    <property type="match status" value="1"/>
</dbReference>
<evidence type="ECO:0000256" key="1">
    <source>
        <dbReference type="ARBA" id="ARBA00023015"/>
    </source>
</evidence>
<dbReference type="PRINTS" id="PR00038">
    <property type="entry name" value="HTHLUXR"/>
</dbReference>
<evidence type="ECO:0000313" key="6">
    <source>
        <dbReference type="Proteomes" id="UP000220034"/>
    </source>
</evidence>
<protein>
    <submittedName>
        <fullName evidence="5">LuxR family transcriptional regulator, quorum-sensing system regulator CciR</fullName>
    </submittedName>
</protein>
<dbReference type="SMART" id="SM00421">
    <property type="entry name" value="HTH_LUXR"/>
    <property type="match status" value="1"/>
</dbReference>